<organism evidence="6 7">
    <name type="scientific">Ferrovibrio xuzhouensis</name>
    <dbReference type="NCBI Taxonomy" id="1576914"/>
    <lineage>
        <taxon>Bacteria</taxon>
        <taxon>Pseudomonadati</taxon>
        <taxon>Pseudomonadota</taxon>
        <taxon>Alphaproteobacteria</taxon>
        <taxon>Rhodospirillales</taxon>
        <taxon>Rhodospirillaceae</taxon>
        <taxon>Ferrovibrio</taxon>
    </lineage>
</organism>
<dbReference type="PANTHER" id="PTHR40261:SF1">
    <property type="entry name" value="RIESKE DOMAIN-CONTAINING PROTEIN"/>
    <property type="match status" value="1"/>
</dbReference>
<evidence type="ECO:0000256" key="4">
    <source>
        <dbReference type="ARBA" id="ARBA00023014"/>
    </source>
</evidence>
<reference evidence="7" key="1">
    <citation type="journal article" date="2019" name="Int. J. Syst. Evol. Microbiol.">
        <title>The Global Catalogue of Microorganisms (GCM) 10K type strain sequencing project: providing services to taxonomists for standard genome sequencing and annotation.</title>
        <authorList>
            <consortium name="The Broad Institute Genomics Platform"/>
            <consortium name="The Broad Institute Genome Sequencing Center for Infectious Disease"/>
            <person name="Wu L."/>
            <person name="Ma J."/>
        </authorList>
    </citation>
    <scope>NUCLEOTIDE SEQUENCE [LARGE SCALE GENOMIC DNA]</scope>
    <source>
        <strain evidence="7">KCTC 42182</strain>
    </source>
</reference>
<dbReference type="SUPFAM" id="SSF50022">
    <property type="entry name" value="ISP domain"/>
    <property type="match status" value="1"/>
</dbReference>
<dbReference type="InterPro" id="IPR017941">
    <property type="entry name" value="Rieske_2Fe-2S"/>
</dbReference>
<evidence type="ECO:0000256" key="1">
    <source>
        <dbReference type="ARBA" id="ARBA00022714"/>
    </source>
</evidence>
<evidence type="ECO:0000256" key="3">
    <source>
        <dbReference type="ARBA" id="ARBA00023004"/>
    </source>
</evidence>
<keyword evidence="2" id="KW-0479">Metal-binding</keyword>
<evidence type="ECO:0000313" key="6">
    <source>
        <dbReference type="EMBL" id="MFC3675649.1"/>
    </source>
</evidence>
<keyword evidence="7" id="KW-1185">Reference proteome</keyword>
<dbReference type="EMBL" id="JBHRYJ010000001">
    <property type="protein sequence ID" value="MFC3675649.1"/>
    <property type="molecule type" value="Genomic_DNA"/>
</dbReference>
<dbReference type="Proteomes" id="UP001595711">
    <property type="component" value="Unassembled WGS sequence"/>
</dbReference>
<dbReference type="PANTHER" id="PTHR40261">
    <property type="match status" value="1"/>
</dbReference>
<evidence type="ECO:0000256" key="2">
    <source>
        <dbReference type="ARBA" id="ARBA00022723"/>
    </source>
</evidence>
<proteinExistence type="predicted"/>
<sequence>MAVLRPNQPAPGTRLIALAEIPAPGAKAFTFGAGKERFECFVVHWLGGAIGYVNECPHARTTLDWSPDKFFNLRKDALQCGTHGALFVPESGHCFLGPCKGKSLIRFPVRLDADGWVVVAEDTPAT</sequence>
<dbReference type="Pfam" id="PF00355">
    <property type="entry name" value="Rieske"/>
    <property type="match status" value="1"/>
</dbReference>
<accession>A0ABV7VET0</accession>
<dbReference type="Gene3D" id="2.102.10.10">
    <property type="entry name" value="Rieske [2Fe-2S] iron-sulphur domain"/>
    <property type="match status" value="1"/>
</dbReference>
<evidence type="ECO:0000313" key="7">
    <source>
        <dbReference type="Proteomes" id="UP001595711"/>
    </source>
</evidence>
<keyword evidence="3" id="KW-0408">Iron</keyword>
<dbReference type="PROSITE" id="PS51296">
    <property type="entry name" value="RIESKE"/>
    <property type="match status" value="1"/>
</dbReference>
<protein>
    <submittedName>
        <fullName evidence="6">Rieske (2Fe-2S) protein</fullName>
    </submittedName>
</protein>
<feature type="domain" description="Rieske" evidence="5">
    <location>
        <begin position="15"/>
        <end position="118"/>
    </location>
</feature>
<evidence type="ECO:0000259" key="5">
    <source>
        <dbReference type="PROSITE" id="PS51296"/>
    </source>
</evidence>
<gene>
    <name evidence="6" type="ORF">ACFOOQ_08850</name>
</gene>
<keyword evidence="4" id="KW-0411">Iron-sulfur</keyword>
<comment type="caution">
    <text evidence="6">The sequence shown here is derived from an EMBL/GenBank/DDBJ whole genome shotgun (WGS) entry which is preliminary data.</text>
</comment>
<name>A0ABV7VET0_9PROT</name>
<dbReference type="InterPro" id="IPR036922">
    <property type="entry name" value="Rieske_2Fe-2S_sf"/>
</dbReference>
<dbReference type="RefSeq" id="WP_379724612.1">
    <property type="nucleotide sequence ID" value="NZ_JBHRYJ010000001.1"/>
</dbReference>
<keyword evidence="1" id="KW-0001">2Fe-2S</keyword>